<dbReference type="RefSeq" id="WP_166077996.1">
    <property type="nucleotide sequence ID" value="NZ_JAAJBT010000008.1"/>
</dbReference>
<dbReference type="InterPro" id="IPR005467">
    <property type="entry name" value="His_kinase_dom"/>
</dbReference>
<feature type="modified residue" description="4-aspartylphosphate" evidence="6">
    <location>
        <position position="664"/>
    </location>
</feature>
<dbReference type="Proteomes" id="UP000800984">
    <property type="component" value="Unassembled WGS sequence"/>
</dbReference>
<feature type="signal peptide" evidence="8">
    <location>
        <begin position="1"/>
        <end position="21"/>
    </location>
</feature>
<dbReference type="PROSITE" id="PS50110">
    <property type="entry name" value="RESPONSE_REGULATORY"/>
    <property type="match status" value="1"/>
</dbReference>
<evidence type="ECO:0000256" key="4">
    <source>
        <dbReference type="ARBA" id="ARBA00022679"/>
    </source>
</evidence>
<dbReference type="CDD" id="cd17546">
    <property type="entry name" value="REC_hyHK_CKI1_RcsC-like"/>
    <property type="match status" value="1"/>
</dbReference>
<dbReference type="Gene3D" id="1.25.40.10">
    <property type="entry name" value="Tetratricopeptide repeat domain"/>
    <property type="match status" value="1"/>
</dbReference>
<reference evidence="11 12" key="1">
    <citation type="submission" date="2020-02" db="EMBL/GenBank/DDBJ databases">
        <authorList>
            <person name="Chen W.-M."/>
        </authorList>
    </citation>
    <scope>NUCLEOTIDE SEQUENCE [LARGE SCALE GENOMIC DNA]</scope>
    <source>
        <strain evidence="11 12">KDG-16</strain>
    </source>
</reference>
<keyword evidence="7" id="KW-0472">Membrane</keyword>
<dbReference type="SUPFAM" id="SSF48452">
    <property type="entry name" value="TPR-like"/>
    <property type="match status" value="1"/>
</dbReference>
<dbReference type="EC" id="2.7.13.3" evidence="2"/>
<evidence type="ECO:0000256" key="5">
    <source>
        <dbReference type="ARBA" id="ARBA00022777"/>
    </source>
</evidence>
<keyword evidence="7" id="KW-0812">Transmembrane</keyword>
<dbReference type="SMART" id="SM00387">
    <property type="entry name" value="HATPase_c"/>
    <property type="match status" value="1"/>
</dbReference>
<dbReference type="Pfam" id="PF02518">
    <property type="entry name" value="HATPase_c"/>
    <property type="match status" value="1"/>
</dbReference>
<evidence type="ECO:0000256" key="7">
    <source>
        <dbReference type="SAM" id="Phobius"/>
    </source>
</evidence>
<evidence type="ECO:0000259" key="9">
    <source>
        <dbReference type="PROSITE" id="PS50109"/>
    </source>
</evidence>
<keyword evidence="8" id="KW-0732">Signal</keyword>
<dbReference type="SUPFAM" id="SSF52172">
    <property type="entry name" value="CheY-like"/>
    <property type="match status" value="1"/>
</dbReference>
<feature type="transmembrane region" description="Helical" evidence="7">
    <location>
        <begin position="318"/>
        <end position="336"/>
    </location>
</feature>
<evidence type="ECO:0000313" key="11">
    <source>
        <dbReference type="EMBL" id="NHM02858.1"/>
    </source>
</evidence>
<evidence type="ECO:0000313" key="12">
    <source>
        <dbReference type="Proteomes" id="UP000800984"/>
    </source>
</evidence>
<dbReference type="Pfam" id="PF00072">
    <property type="entry name" value="Response_reg"/>
    <property type="match status" value="1"/>
</dbReference>
<accession>A0ABX0I6Q2</accession>
<dbReference type="InterPro" id="IPR001789">
    <property type="entry name" value="Sig_transdc_resp-reg_receiver"/>
</dbReference>
<evidence type="ECO:0000256" key="3">
    <source>
        <dbReference type="ARBA" id="ARBA00022553"/>
    </source>
</evidence>
<proteinExistence type="predicted"/>
<comment type="caution">
    <text evidence="11">The sequence shown here is derived from an EMBL/GenBank/DDBJ whole genome shotgun (WGS) entry which is preliminary data.</text>
</comment>
<dbReference type="InterPro" id="IPR036097">
    <property type="entry name" value="HisK_dim/P_sf"/>
</dbReference>
<dbReference type="Gene3D" id="1.10.287.130">
    <property type="match status" value="1"/>
</dbReference>
<keyword evidence="4" id="KW-0808">Transferase</keyword>
<dbReference type="Pfam" id="PF00512">
    <property type="entry name" value="HisKA"/>
    <property type="match status" value="1"/>
</dbReference>
<dbReference type="InterPro" id="IPR003661">
    <property type="entry name" value="HisK_dim/P_dom"/>
</dbReference>
<sequence>MKAKIYLFLLFFLLTPKCIFAQIVVHDKAEAKKTLKQAIYDLGKLNCKSSLENSQAVLQFGFLTEDYSFVAKAYNIIGLNFEEFSDLKKAIYYYERGIEAAFKVNDIELLDYLHNNLGNVYFYRLDDPKKGLKYYLKCYEYSLIFGDPIEIAYSEVNIADANLVLGNYATAKKFLDKIYKVRKESKDFEMIVTYHALLAKYYSQLNDKDHAEENYAIVIEKLKKGNASFHKSNELDLYDDIFKFYKKYNDIPKALRFLEMHDSLQDLVYLKERNQEIKFSGQSIDVIEMNNKIQRSESEKKVQEQKAFASNKILKTTLFFSGILLIFLIYMFKTYLDYRKLNKKLFDSNAQLKIANIKSEEASKLKSQFLSNVSHELRTPLYGVIGMADIIESEYVELKKNKYFNALKFSSNYLLSLINDVLNVYKIEDTKFELIYDNIEIRKEITVIRESLDIIAKSNNNKLFINISDEVPQFIKTDITRFSQILINLISNSLKFTKNGEVSIKLQLIEANHHPFIQIEIIDNGIGIPSEYLDKIFEKFVQVDVNLNEQYKGTGLGLSIVKRLVDLFKGEISVSSEIQKGTVFKVILPYIKADKKVILKQFNISEPKSNATHLKILIVEDNKINQMVTKKLLAKSDHICKIAENGAEAIKMTKKHHFDLILMDIHMPVLNGFEASKKIRELGITTPIIALTASDKNEIINEMAINGINDVLVKPFEIRDLQIIIEKHIQN</sequence>
<evidence type="ECO:0000256" key="6">
    <source>
        <dbReference type="PROSITE-ProRule" id="PRU00169"/>
    </source>
</evidence>
<evidence type="ECO:0000256" key="1">
    <source>
        <dbReference type="ARBA" id="ARBA00000085"/>
    </source>
</evidence>
<dbReference type="Gene3D" id="3.40.50.2300">
    <property type="match status" value="1"/>
</dbReference>
<keyword evidence="7" id="KW-1133">Transmembrane helix</keyword>
<feature type="domain" description="Histidine kinase" evidence="9">
    <location>
        <begin position="372"/>
        <end position="592"/>
    </location>
</feature>
<dbReference type="SMART" id="SM00388">
    <property type="entry name" value="HisKA"/>
    <property type="match status" value="1"/>
</dbReference>
<dbReference type="SUPFAM" id="SSF55874">
    <property type="entry name" value="ATPase domain of HSP90 chaperone/DNA topoisomerase II/histidine kinase"/>
    <property type="match status" value="1"/>
</dbReference>
<organism evidence="11 12">
    <name type="scientific">Flavobacterium difficile</name>
    <dbReference type="NCBI Taxonomy" id="2709659"/>
    <lineage>
        <taxon>Bacteria</taxon>
        <taxon>Pseudomonadati</taxon>
        <taxon>Bacteroidota</taxon>
        <taxon>Flavobacteriia</taxon>
        <taxon>Flavobacteriales</taxon>
        <taxon>Flavobacteriaceae</taxon>
        <taxon>Flavobacterium</taxon>
    </lineage>
</organism>
<evidence type="ECO:0000256" key="2">
    <source>
        <dbReference type="ARBA" id="ARBA00012438"/>
    </source>
</evidence>
<dbReference type="InterPro" id="IPR011990">
    <property type="entry name" value="TPR-like_helical_dom_sf"/>
</dbReference>
<dbReference type="InterPro" id="IPR003594">
    <property type="entry name" value="HATPase_dom"/>
</dbReference>
<dbReference type="EMBL" id="JAAJBT010000008">
    <property type="protein sequence ID" value="NHM02858.1"/>
    <property type="molecule type" value="Genomic_DNA"/>
</dbReference>
<keyword evidence="5" id="KW-0418">Kinase</keyword>
<feature type="chain" id="PRO_5046639012" description="histidine kinase" evidence="8">
    <location>
        <begin position="22"/>
        <end position="731"/>
    </location>
</feature>
<dbReference type="PANTHER" id="PTHR43047">
    <property type="entry name" value="TWO-COMPONENT HISTIDINE PROTEIN KINASE"/>
    <property type="match status" value="1"/>
</dbReference>
<evidence type="ECO:0000259" key="10">
    <source>
        <dbReference type="PROSITE" id="PS50110"/>
    </source>
</evidence>
<dbReference type="SUPFAM" id="SSF47384">
    <property type="entry name" value="Homodimeric domain of signal transducing histidine kinase"/>
    <property type="match status" value="1"/>
</dbReference>
<keyword evidence="12" id="KW-1185">Reference proteome</keyword>
<dbReference type="InterPro" id="IPR011006">
    <property type="entry name" value="CheY-like_superfamily"/>
</dbReference>
<keyword evidence="3 6" id="KW-0597">Phosphoprotein</keyword>
<comment type="catalytic activity">
    <reaction evidence="1">
        <text>ATP + protein L-histidine = ADP + protein N-phospho-L-histidine.</text>
        <dbReference type="EC" id="2.7.13.3"/>
    </reaction>
</comment>
<gene>
    <name evidence="11" type="ORF">G4D72_12145</name>
</gene>
<protein>
    <recommendedName>
        <fullName evidence="2">histidine kinase</fullName>
        <ecNumber evidence="2">2.7.13.3</ecNumber>
    </recommendedName>
</protein>
<dbReference type="InterPro" id="IPR036890">
    <property type="entry name" value="HATPase_C_sf"/>
</dbReference>
<dbReference type="CDD" id="cd16922">
    <property type="entry name" value="HATPase_EvgS-ArcB-TorS-like"/>
    <property type="match status" value="1"/>
</dbReference>
<dbReference type="SMART" id="SM00448">
    <property type="entry name" value="REC"/>
    <property type="match status" value="1"/>
</dbReference>
<feature type="domain" description="Response regulatory" evidence="10">
    <location>
        <begin position="615"/>
        <end position="729"/>
    </location>
</feature>
<dbReference type="CDD" id="cd00082">
    <property type="entry name" value="HisKA"/>
    <property type="match status" value="1"/>
</dbReference>
<evidence type="ECO:0000256" key="8">
    <source>
        <dbReference type="SAM" id="SignalP"/>
    </source>
</evidence>
<dbReference type="PRINTS" id="PR00344">
    <property type="entry name" value="BCTRLSENSOR"/>
</dbReference>
<dbReference type="InterPro" id="IPR004358">
    <property type="entry name" value="Sig_transdc_His_kin-like_C"/>
</dbReference>
<name>A0ABX0I6Q2_9FLAO</name>
<dbReference type="PANTHER" id="PTHR43047:SF64">
    <property type="entry name" value="HISTIDINE KINASE CONTAINING CHEY-HOMOLOGOUS RECEIVER DOMAIN AND PAS DOMAIN-RELATED"/>
    <property type="match status" value="1"/>
</dbReference>
<dbReference type="PROSITE" id="PS50109">
    <property type="entry name" value="HIS_KIN"/>
    <property type="match status" value="1"/>
</dbReference>
<dbReference type="Gene3D" id="3.30.565.10">
    <property type="entry name" value="Histidine kinase-like ATPase, C-terminal domain"/>
    <property type="match status" value="1"/>
</dbReference>